<accession>A0A4C1ZND3</accession>
<organism evidence="1 2">
    <name type="scientific">Eumeta variegata</name>
    <name type="common">Bagworm moth</name>
    <name type="synonym">Eumeta japonica</name>
    <dbReference type="NCBI Taxonomy" id="151549"/>
    <lineage>
        <taxon>Eukaryota</taxon>
        <taxon>Metazoa</taxon>
        <taxon>Ecdysozoa</taxon>
        <taxon>Arthropoda</taxon>
        <taxon>Hexapoda</taxon>
        <taxon>Insecta</taxon>
        <taxon>Pterygota</taxon>
        <taxon>Neoptera</taxon>
        <taxon>Endopterygota</taxon>
        <taxon>Lepidoptera</taxon>
        <taxon>Glossata</taxon>
        <taxon>Ditrysia</taxon>
        <taxon>Tineoidea</taxon>
        <taxon>Psychidae</taxon>
        <taxon>Oiketicinae</taxon>
        <taxon>Eumeta</taxon>
    </lineage>
</organism>
<proteinExistence type="predicted"/>
<comment type="caution">
    <text evidence="1">The sequence shown here is derived from an EMBL/GenBank/DDBJ whole genome shotgun (WGS) entry which is preliminary data.</text>
</comment>
<evidence type="ECO:0000313" key="1">
    <source>
        <dbReference type="EMBL" id="GBP89410.1"/>
    </source>
</evidence>
<gene>
    <name evidence="1" type="ORF">EVAR_89118_1</name>
</gene>
<dbReference type="Proteomes" id="UP000299102">
    <property type="component" value="Unassembled WGS sequence"/>
</dbReference>
<evidence type="ECO:0000313" key="2">
    <source>
        <dbReference type="Proteomes" id="UP000299102"/>
    </source>
</evidence>
<dbReference type="AlphaFoldDB" id="A0A4C1ZND3"/>
<keyword evidence="2" id="KW-1185">Reference proteome</keyword>
<name>A0A4C1ZND3_EUMVA</name>
<dbReference type="EMBL" id="BGZK01002001">
    <property type="protein sequence ID" value="GBP89410.1"/>
    <property type="molecule type" value="Genomic_DNA"/>
</dbReference>
<reference evidence="1 2" key="1">
    <citation type="journal article" date="2019" name="Commun. Biol.">
        <title>The bagworm genome reveals a unique fibroin gene that provides high tensile strength.</title>
        <authorList>
            <person name="Kono N."/>
            <person name="Nakamura H."/>
            <person name="Ohtoshi R."/>
            <person name="Tomita M."/>
            <person name="Numata K."/>
            <person name="Arakawa K."/>
        </authorList>
    </citation>
    <scope>NUCLEOTIDE SEQUENCE [LARGE SCALE GENOMIC DNA]</scope>
</reference>
<protein>
    <submittedName>
        <fullName evidence="1">Uncharacterized protein</fullName>
    </submittedName>
</protein>
<sequence length="95" mass="10388">MIGTGMRSNIEVRIDSGTGIESGTRISIYLDQHQSARGRPIIVEWERRRHSAGLSFVSTAQTLADVREIKVTSSSRRGARAPTAVAEICFASLNE</sequence>